<evidence type="ECO:0000313" key="5">
    <source>
        <dbReference type="Proteomes" id="UP000222788"/>
    </source>
</evidence>
<dbReference type="GO" id="GO:0004190">
    <property type="term" value="F:aspartic-type endopeptidase activity"/>
    <property type="evidence" value="ECO:0007669"/>
    <property type="project" value="InterPro"/>
</dbReference>
<dbReference type="Pfam" id="PF24808">
    <property type="entry name" value="DUF7707"/>
    <property type="match status" value="1"/>
</dbReference>
<dbReference type="PROSITE" id="PS00141">
    <property type="entry name" value="ASP_PROTEASE"/>
    <property type="match status" value="1"/>
</dbReference>
<dbReference type="PANTHER" id="PTHR38118:SF2">
    <property type="entry name" value="CDP-ALCOHOL PHOSPHATIDYLTRANSFERASE PROTEIN"/>
    <property type="match status" value="1"/>
</dbReference>
<feature type="region of interest" description="Disordered" evidence="1">
    <location>
        <begin position="136"/>
        <end position="169"/>
    </location>
</feature>
<evidence type="ECO:0000313" key="4">
    <source>
        <dbReference type="EMBL" id="PHH55718.1"/>
    </source>
</evidence>
<reference evidence="4 5" key="2">
    <citation type="journal article" date="2013" name="IMA Fungus">
        <title>IMA Genome-F 1: Ceratocystis fimbriata: Draft nuclear genome sequence for the plant pathogen, Ceratocystis fimbriata.</title>
        <authorList>
            <person name="Wilken P.M."/>
            <person name="Steenkamp E.T."/>
            <person name="Wingfield M.J."/>
            <person name="de Beer Z.W."/>
            <person name="Wingfield B.D."/>
        </authorList>
    </citation>
    <scope>NUCLEOTIDE SEQUENCE [LARGE SCALE GENOMIC DNA]</scope>
    <source>
        <strain evidence="4 5">CBS 114723</strain>
    </source>
</reference>
<evidence type="ECO:0000256" key="2">
    <source>
        <dbReference type="SAM" id="SignalP"/>
    </source>
</evidence>
<comment type="caution">
    <text evidence="4">The sequence shown here is derived from an EMBL/GenBank/DDBJ whole genome shotgun (WGS) entry which is preliminary data.</text>
</comment>
<dbReference type="AlphaFoldDB" id="A0A2C5X8N6"/>
<feature type="signal peptide" evidence="2">
    <location>
        <begin position="1"/>
        <end position="21"/>
    </location>
</feature>
<evidence type="ECO:0000256" key="1">
    <source>
        <dbReference type="SAM" id="MobiDB-lite"/>
    </source>
</evidence>
<dbReference type="InterPro" id="IPR056124">
    <property type="entry name" value="DUF7707"/>
</dbReference>
<keyword evidence="2" id="KW-0732">Signal</keyword>
<dbReference type="InterPro" id="IPR001969">
    <property type="entry name" value="Aspartic_peptidase_AS"/>
</dbReference>
<keyword evidence="5" id="KW-1185">Reference proteome</keyword>
<accession>A0A2C5X8N6</accession>
<organism evidence="4 5">
    <name type="scientific">Ceratocystis fimbriata CBS 114723</name>
    <dbReference type="NCBI Taxonomy" id="1035309"/>
    <lineage>
        <taxon>Eukaryota</taxon>
        <taxon>Fungi</taxon>
        <taxon>Dikarya</taxon>
        <taxon>Ascomycota</taxon>
        <taxon>Pezizomycotina</taxon>
        <taxon>Sordariomycetes</taxon>
        <taxon>Hypocreomycetidae</taxon>
        <taxon>Microascales</taxon>
        <taxon>Ceratocystidaceae</taxon>
        <taxon>Ceratocystis</taxon>
    </lineage>
</organism>
<proteinExistence type="predicted"/>
<feature type="chain" id="PRO_5012699659" description="DUF7707 domain-containing protein" evidence="2">
    <location>
        <begin position="22"/>
        <end position="201"/>
    </location>
</feature>
<feature type="domain" description="DUF7707" evidence="3">
    <location>
        <begin position="26"/>
        <end position="130"/>
    </location>
</feature>
<gene>
    <name evidence="4" type="ORF">CFIMG_000243RA</name>
</gene>
<dbReference type="PANTHER" id="PTHR38118">
    <property type="entry name" value="ANCHORED CELL WALL PROTEIN 11-RELATED"/>
    <property type="match status" value="1"/>
</dbReference>
<evidence type="ECO:0000259" key="3">
    <source>
        <dbReference type="Pfam" id="PF24808"/>
    </source>
</evidence>
<sequence>MVSFKSTVLSIALAFATSVVAQSQSYTIDPESVDIGTRTRWCSDQIIQCPMVCKQTSGGTPEVNTCDPESLSYGCLCSNGVQPNITEYSLTLPYYICTEWGNQCVKNCGNHNNECASACREEHPCGALNPTRANATTTSADATATATSTSSSGPSLLSDSGSSSSSGGSSSAAASLRSVEAGRMYGLAALMGGLLAGFAML</sequence>
<reference evidence="4 5" key="1">
    <citation type="journal article" date="2013" name="Fungal Biol.">
        <title>Analysis of microsatellite markers in the genome of the plant pathogen Ceratocystis fimbriata.</title>
        <authorList>
            <person name="Simpson M.C."/>
            <person name="Wilken P.M."/>
            <person name="Coetzee M.P."/>
            <person name="Wingfield M.J."/>
            <person name="Wingfield B.D."/>
        </authorList>
    </citation>
    <scope>NUCLEOTIDE SEQUENCE [LARGE SCALE GENOMIC DNA]</scope>
    <source>
        <strain evidence="4 5">CBS 114723</strain>
    </source>
</reference>
<dbReference type="OrthoDB" id="2439692at2759"/>
<dbReference type="GO" id="GO:0006508">
    <property type="term" value="P:proteolysis"/>
    <property type="evidence" value="ECO:0007669"/>
    <property type="project" value="InterPro"/>
</dbReference>
<dbReference type="Proteomes" id="UP000222788">
    <property type="component" value="Unassembled WGS sequence"/>
</dbReference>
<protein>
    <recommendedName>
        <fullName evidence="3">DUF7707 domain-containing protein</fullName>
    </recommendedName>
</protein>
<name>A0A2C5X8N6_9PEZI</name>
<dbReference type="EMBL" id="APWK03000008">
    <property type="protein sequence ID" value="PHH55718.1"/>
    <property type="molecule type" value="Genomic_DNA"/>
</dbReference>